<dbReference type="AlphaFoldDB" id="A0A6A6R7Y8"/>
<dbReference type="PANTHER" id="PTHR42085:SF2">
    <property type="entry name" value="F-BOX DOMAIN-CONTAINING PROTEIN"/>
    <property type="match status" value="1"/>
</dbReference>
<dbReference type="EMBL" id="MU004184">
    <property type="protein sequence ID" value="KAF2499853.1"/>
    <property type="molecule type" value="Genomic_DNA"/>
</dbReference>
<keyword evidence="2" id="KW-1185">Reference proteome</keyword>
<evidence type="ECO:0000313" key="1">
    <source>
        <dbReference type="EMBL" id="KAF2499853.1"/>
    </source>
</evidence>
<name>A0A6A6R7Y8_9PEZI</name>
<dbReference type="PANTHER" id="PTHR42085">
    <property type="entry name" value="F-BOX DOMAIN-CONTAINING PROTEIN"/>
    <property type="match status" value="1"/>
</dbReference>
<reference evidence="1" key="1">
    <citation type="journal article" date="2020" name="Stud. Mycol.">
        <title>101 Dothideomycetes genomes: a test case for predicting lifestyles and emergence of pathogens.</title>
        <authorList>
            <person name="Haridas S."/>
            <person name="Albert R."/>
            <person name="Binder M."/>
            <person name="Bloem J."/>
            <person name="Labutti K."/>
            <person name="Salamov A."/>
            <person name="Andreopoulos B."/>
            <person name="Baker S."/>
            <person name="Barry K."/>
            <person name="Bills G."/>
            <person name="Bluhm B."/>
            <person name="Cannon C."/>
            <person name="Castanera R."/>
            <person name="Culley D."/>
            <person name="Daum C."/>
            <person name="Ezra D."/>
            <person name="Gonzalez J."/>
            <person name="Henrissat B."/>
            <person name="Kuo A."/>
            <person name="Liang C."/>
            <person name="Lipzen A."/>
            <person name="Lutzoni F."/>
            <person name="Magnuson J."/>
            <person name="Mondo S."/>
            <person name="Nolan M."/>
            <person name="Ohm R."/>
            <person name="Pangilinan J."/>
            <person name="Park H.-J."/>
            <person name="Ramirez L."/>
            <person name="Alfaro M."/>
            <person name="Sun H."/>
            <person name="Tritt A."/>
            <person name="Yoshinaga Y."/>
            <person name="Zwiers L.-H."/>
            <person name="Turgeon B."/>
            <person name="Goodwin S."/>
            <person name="Spatafora J."/>
            <person name="Crous P."/>
            <person name="Grigoriev I."/>
        </authorList>
    </citation>
    <scope>NUCLEOTIDE SEQUENCE</scope>
    <source>
        <strain evidence="1">CBS 269.34</strain>
    </source>
</reference>
<protein>
    <recommendedName>
        <fullName evidence="3">F-box domain-containing protein</fullName>
    </recommendedName>
</protein>
<evidence type="ECO:0000313" key="2">
    <source>
        <dbReference type="Proteomes" id="UP000799750"/>
    </source>
</evidence>
<dbReference type="InterPro" id="IPR038883">
    <property type="entry name" value="AN11006-like"/>
</dbReference>
<dbReference type="Proteomes" id="UP000799750">
    <property type="component" value="Unassembled WGS sequence"/>
</dbReference>
<organism evidence="1 2">
    <name type="scientific">Lophium mytilinum</name>
    <dbReference type="NCBI Taxonomy" id="390894"/>
    <lineage>
        <taxon>Eukaryota</taxon>
        <taxon>Fungi</taxon>
        <taxon>Dikarya</taxon>
        <taxon>Ascomycota</taxon>
        <taxon>Pezizomycotina</taxon>
        <taxon>Dothideomycetes</taxon>
        <taxon>Pleosporomycetidae</taxon>
        <taxon>Mytilinidiales</taxon>
        <taxon>Mytilinidiaceae</taxon>
        <taxon>Lophium</taxon>
    </lineage>
</organism>
<sequence length="402" mass="47011">MSHDLVLGTSFLPVSFKKATYLQALHTYDNIFDDERLFFHHERLLVERLLFWEATTCVRSPPPSFPLPHCILYVSRPHDYPTKRRKKRKHSHWKPTGAFRFLDLPRELRDMVYDLALKQGIVLWKSKLVKDKGATLYGERLSLQGPAPHLKKFAILEICKQVSKEVKEALYPQLTFGLILASSSAWLHYSHYPCHFDVPGCYNPGPESFPPPYAGLLNHVRVTNHNWDIEHIQRLVMIFELNVKQTSPRFNPLDGHTDLGRSGPDPARFRALHYMRSLRELRVVIIYNGATPRALLKFFERESEHVPDKLQATMQSLIAATPKHVTIEWGWTKEKYMTAFRRPFRYLNDMRDPKRRFELVQEEVLKRLADGFPGLQRTEAEVFVKGERVVEDEDDDESEDEH</sequence>
<accession>A0A6A6R7Y8</accession>
<evidence type="ECO:0008006" key="3">
    <source>
        <dbReference type="Google" id="ProtNLM"/>
    </source>
</evidence>
<proteinExistence type="predicted"/>
<gene>
    <name evidence="1" type="ORF">BU16DRAFT_536139</name>
</gene>
<dbReference type="OrthoDB" id="5314997at2759"/>